<proteinExistence type="predicted"/>
<name>A0ACB9ADU0_CICIN</name>
<evidence type="ECO:0000313" key="2">
    <source>
        <dbReference type="Proteomes" id="UP001055811"/>
    </source>
</evidence>
<gene>
    <name evidence="1" type="ORF">L2E82_37469</name>
</gene>
<protein>
    <submittedName>
        <fullName evidence="1">Uncharacterized protein</fullName>
    </submittedName>
</protein>
<organism evidence="1 2">
    <name type="scientific">Cichorium intybus</name>
    <name type="common">Chicory</name>
    <dbReference type="NCBI Taxonomy" id="13427"/>
    <lineage>
        <taxon>Eukaryota</taxon>
        <taxon>Viridiplantae</taxon>
        <taxon>Streptophyta</taxon>
        <taxon>Embryophyta</taxon>
        <taxon>Tracheophyta</taxon>
        <taxon>Spermatophyta</taxon>
        <taxon>Magnoliopsida</taxon>
        <taxon>eudicotyledons</taxon>
        <taxon>Gunneridae</taxon>
        <taxon>Pentapetalae</taxon>
        <taxon>asterids</taxon>
        <taxon>campanulids</taxon>
        <taxon>Asterales</taxon>
        <taxon>Asteraceae</taxon>
        <taxon>Cichorioideae</taxon>
        <taxon>Cichorieae</taxon>
        <taxon>Cichoriinae</taxon>
        <taxon>Cichorium</taxon>
    </lineage>
</organism>
<reference evidence="2" key="1">
    <citation type="journal article" date="2022" name="Mol. Ecol. Resour.">
        <title>The genomes of chicory, endive, great burdock and yacon provide insights into Asteraceae palaeo-polyploidization history and plant inulin production.</title>
        <authorList>
            <person name="Fan W."/>
            <person name="Wang S."/>
            <person name="Wang H."/>
            <person name="Wang A."/>
            <person name="Jiang F."/>
            <person name="Liu H."/>
            <person name="Zhao H."/>
            <person name="Xu D."/>
            <person name="Zhang Y."/>
        </authorList>
    </citation>
    <scope>NUCLEOTIDE SEQUENCE [LARGE SCALE GENOMIC DNA]</scope>
    <source>
        <strain evidence="2">cv. Punajuju</strain>
    </source>
</reference>
<comment type="caution">
    <text evidence="1">The sequence shown here is derived from an EMBL/GenBank/DDBJ whole genome shotgun (WGS) entry which is preliminary data.</text>
</comment>
<keyword evidence="2" id="KW-1185">Reference proteome</keyword>
<reference evidence="1 2" key="2">
    <citation type="journal article" date="2022" name="Mol. Ecol. Resour.">
        <title>The genomes of chicory, endive, great burdock and yacon provide insights into Asteraceae paleo-polyploidization history and plant inulin production.</title>
        <authorList>
            <person name="Fan W."/>
            <person name="Wang S."/>
            <person name="Wang H."/>
            <person name="Wang A."/>
            <person name="Jiang F."/>
            <person name="Liu H."/>
            <person name="Zhao H."/>
            <person name="Xu D."/>
            <person name="Zhang Y."/>
        </authorList>
    </citation>
    <scope>NUCLEOTIDE SEQUENCE [LARGE SCALE GENOMIC DNA]</scope>
    <source>
        <strain evidence="2">cv. Punajuju</strain>
        <tissue evidence="1">Leaves</tissue>
    </source>
</reference>
<accession>A0ACB9ADU0</accession>
<dbReference type="Proteomes" id="UP001055811">
    <property type="component" value="Linkage Group LG07"/>
</dbReference>
<dbReference type="EMBL" id="CM042015">
    <property type="protein sequence ID" value="KAI3708302.1"/>
    <property type="molecule type" value="Genomic_DNA"/>
</dbReference>
<sequence>METISPIRSSTLTTTNYAFNDYLGCQNQLFDAHHRRSTICAINAAGFAENREIMVGDRSEYTCYEKKLRESRIPNFRGL</sequence>
<evidence type="ECO:0000313" key="1">
    <source>
        <dbReference type="EMBL" id="KAI3708302.1"/>
    </source>
</evidence>